<keyword evidence="2" id="KW-1185">Reference proteome</keyword>
<dbReference type="RefSeq" id="WP_186852030.1">
    <property type="nucleotide sequence ID" value="NZ_JACOPO010000001.1"/>
</dbReference>
<reference evidence="1" key="1">
    <citation type="submission" date="2020-08" db="EMBL/GenBank/DDBJ databases">
        <title>Genome public.</title>
        <authorList>
            <person name="Liu C."/>
            <person name="Sun Q."/>
        </authorList>
    </citation>
    <scope>NUCLEOTIDE SEQUENCE</scope>
    <source>
        <strain evidence="1">NSJ-23</strain>
    </source>
</reference>
<protein>
    <submittedName>
        <fullName evidence="1">Uncharacterized protein</fullName>
    </submittedName>
</protein>
<gene>
    <name evidence="1" type="ORF">H8S11_02230</name>
</gene>
<organism evidence="1 2">
    <name type="scientific">Flintibacter hominis</name>
    <dbReference type="NCBI Taxonomy" id="2763048"/>
    <lineage>
        <taxon>Bacteria</taxon>
        <taxon>Bacillati</taxon>
        <taxon>Bacillota</taxon>
        <taxon>Clostridia</taxon>
        <taxon>Eubacteriales</taxon>
        <taxon>Flintibacter</taxon>
    </lineage>
</organism>
<name>A0A8J6M7K4_9FIRM</name>
<sequence length="120" mass="13411">MDIRTFDLRVCGGALVFYIVNRCFLIPNSDGHLGWFLSCYANDLFAGGAICAWADYLLRWGRLAPLRSVKHAVPLLLACGLVWEVLAPLWKAGAVFDPWDFVAYQAGGLLYLTARERACR</sequence>
<dbReference type="EMBL" id="JACOPO010000001">
    <property type="protein sequence ID" value="MBC5721642.1"/>
    <property type="molecule type" value="Genomic_DNA"/>
</dbReference>
<comment type="caution">
    <text evidence="1">The sequence shown here is derived from an EMBL/GenBank/DDBJ whole genome shotgun (WGS) entry which is preliminary data.</text>
</comment>
<evidence type="ECO:0000313" key="2">
    <source>
        <dbReference type="Proteomes" id="UP000628736"/>
    </source>
</evidence>
<proteinExistence type="predicted"/>
<dbReference type="Proteomes" id="UP000628736">
    <property type="component" value="Unassembled WGS sequence"/>
</dbReference>
<dbReference type="AlphaFoldDB" id="A0A8J6M7K4"/>
<evidence type="ECO:0000313" key="1">
    <source>
        <dbReference type="EMBL" id="MBC5721642.1"/>
    </source>
</evidence>
<accession>A0A8J6M7K4</accession>